<evidence type="ECO:0000256" key="1">
    <source>
        <dbReference type="ARBA" id="ARBA00004651"/>
    </source>
</evidence>
<dbReference type="CDD" id="cd07346">
    <property type="entry name" value="ABC_6TM_exporters"/>
    <property type="match status" value="1"/>
</dbReference>
<sequence>MIRKSNRERRPDRLSTYFYQERRVLAGITLTGILYNAGLTAGPYFEGQLTLCLMAVLAGEKSGIDMIKLGGVYLIVILIVQGARCLKRFGVRRFANDTARSMRRVLYRNLVYQNPAVLSADEAGSLMTKAISDVDACAEGMRKFTTEVFDTGVVMIAYLGMLMAYDLRLTLLACVFAPLAALLAQKLKHPITRSAAAYKNSVSQLNTMTLDRVSNALTYRVFGCENQRDQALGDQLAVVEKNAVVSSAWENAMQPLYNIIAMAGVVFVLLRGVQNVSDTGWAAWDLAAFTTYLNCFSRLALKSSHAAKLFNAVQKAKVSWQRIQPQLQPVKIPDSTLPPTAGPAELKVEDLSFAYPHQPPLFEHVSFQVHAGQIIGITGPLACGKSTLGRLLLGELPYTGSLRINGLEIAQLNSAQISHLVGYLGHAPQLLSDTIEENIQLGEDLDCAPWLKLTALKEEVVAMPEGLKTQIGAQGTRLSGGQQARLALARTLARPRPVWVLDDPFSAVDPATEDEILRNLRVLGKDRIILLISHRLTHFAQFDQVLWLENGTARIADPATMMAENPAYARLVKTQQKKAGDDDEK</sequence>
<feature type="domain" description="ABC transmembrane type-1" evidence="9">
    <location>
        <begin position="26"/>
        <end position="315"/>
    </location>
</feature>
<proteinExistence type="predicted"/>
<keyword evidence="5 7" id="KW-1133">Transmembrane helix</keyword>
<dbReference type="GO" id="GO:0005524">
    <property type="term" value="F:ATP binding"/>
    <property type="evidence" value="ECO:0007669"/>
    <property type="project" value="UniProtKB-KW"/>
</dbReference>
<evidence type="ECO:0000256" key="3">
    <source>
        <dbReference type="ARBA" id="ARBA00022741"/>
    </source>
</evidence>
<dbReference type="Pfam" id="PF00005">
    <property type="entry name" value="ABC_tran"/>
    <property type="match status" value="1"/>
</dbReference>
<feature type="transmembrane region" description="Helical" evidence="7">
    <location>
        <begin position="24"/>
        <end position="45"/>
    </location>
</feature>
<organism evidence="10 11">
    <name type="scientific">Holdemania filiformis</name>
    <dbReference type="NCBI Taxonomy" id="61171"/>
    <lineage>
        <taxon>Bacteria</taxon>
        <taxon>Bacillati</taxon>
        <taxon>Bacillota</taxon>
        <taxon>Erysipelotrichia</taxon>
        <taxon>Erysipelotrichales</taxon>
        <taxon>Erysipelotrichaceae</taxon>
        <taxon>Holdemania</taxon>
    </lineage>
</organism>
<dbReference type="GO" id="GO:0005886">
    <property type="term" value="C:plasma membrane"/>
    <property type="evidence" value="ECO:0007669"/>
    <property type="project" value="UniProtKB-SubCell"/>
</dbReference>
<dbReference type="InterPro" id="IPR003593">
    <property type="entry name" value="AAA+_ATPase"/>
</dbReference>
<keyword evidence="2 7" id="KW-0812">Transmembrane</keyword>
<dbReference type="CDD" id="cd03228">
    <property type="entry name" value="ABCC_MRP_Like"/>
    <property type="match status" value="1"/>
</dbReference>
<evidence type="ECO:0000259" key="8">
    <source>
        <dbReference type="PROSITE" id="PS50893"/>
    </source>
</evidence>
<dbReference type="InterPro" id="IPR003439">
    <property type="entry name" value="ABC_transporter-like_ATP-bd"/>
</dbReference>
<comment type="subcellular location">
    <subcellularLocation>
        <location evidence="1">Cell membrane</location>
        <topology evidence="1">Multi-pass membrane protein</topology>
    </subcellularLocation>
</comment>
<dbReference type="RefSeq" id="WP_117896221.1">
    <property type="nucleotide sequence ID" value="NZ_CABJCV010000031.1"/>
</dbReference>
<dbReference type="PROSITE" id="PS50893">
    <property type="entry name" value="ABC_TRANSPORTER_2"/>
    <property type="match status" value="1"/>
</dbReference>
<dbReference type="PANTHER" id="PTHR43394">
    <property type="entry name" value="ATP-DEPENDENT PERMEASE MDL1, MITOCHONDRIAL"/>
    <property type="match status" value="1"/>
</dbReference>
<feature type="transmembrane region" description="Helical" evidence="7">
    <location>
        <begin position="144"/>
        <end position="161"/>
    </location>
</feature>
<dbReference type="AlphaFoldDB" id="A0A412FHM4"/>
<dbReference type="Proteomes" id="UP000284178">
    <property type="component" value="Unassembled WGS sequence"/>
</dbReference>
<dbReference type="Pfam" id="PF00664">
    <property type="entry name" value="ABC_membrane"/>
    <property type="match status" value="1"/>
</dbReference>
<dbReference type="InterPro" id="IPR039421">
    <property type="entry name" value="Type_1_exporter"/>
</dbReference>
<dbReference type="PROSITE" id="PS50929">
    <property type="entry name" value="ABC_TM1F"/>
    <property type="match status" value="1"/>
</dbReference>
<keyword evidence="11" id="KW-1185">Reference proteome</keyword>
<dbReference type="PANTHER" id="PTHR43394:SF1">
    <property type="entry name" value="ATP-BINDING CASSETTE SUB-FAMILY B MEMBER 10, MITOCHONDRIAL"/>
    <property type="match status" value="1"/>
</dbReference>
<dbReference type="PROSITE" id="PS00211">
    <property type="entry name" value="ABC_TRANSPORTER_1"/>
    <property type="match status" value="1"/>
</dbReference>
<dbReference type="Gene3D" id="3.40.50.300">
    <property type="entry name" value="P-loop containing nucleotide triphosphate hydrolases"/>
    <property type="match status" value="1"/>
</dbReference>
<feature type="domain" description="ABC transporter" evidence="8">
    <location>
        <begin position="346"/>
        <end position="575"/>
    </location>
</feature>
<dbReference type="InterPro" id="IPR011527">
    <property type="entry name" value="ABC1_TM_dom"/>
</dbReference>
<dbReference type="SUPFAM" id="SSF90123">
    <property type="entry name" value="ABC transporter transmembrane region"/>
    <property type="match status" value="1"/>
</dbReference>
<dbReference type="InterPro" id="IPR036640">
    <property type="entry name" value="ABC1_TM_sf"/>
</dbReference>
<dbReference type="Gene3D" id="1.20.1560.10">
    <property type="entry name" value="ABC transporter type 1, transmembrane domain"/>
    <property type="match status" value="1"/>
</dbReference>
<keyword evidence="6 7" id="KW-0472">Membrane</keyword>
<evidence type="ECO:0000313" key="10">
    <source>
        <dbReference type="EMBL" id="RGR67652.1"/>
    </source>
</evidence>
<gene>
    <name evidence="10" type="ORF">DWY25_16825</name>
</gene>
<evidence type="ECO:0000259" key="9">
    <source>
        <dbReference type="PROSITE" id="PS50929"/>
    </source>
</evidence>
<dbReference type="GeneID" id="83017060"/>
<dbReference type="GO" id="GO:0016887">
    <property type="term" value="F:ATP hydrolysis activity"/>
    <property type="evidence" value="ECO:0007669"/>
    <property type="project" value="InterPro"/>
</dbReference>
<evidence type="ECO:0000256" key="7">
    <source>
        <dbReference type="SAM" id="Phobius"/>
    </source>
</evidence>
<reference evidence="10 11" key="1">
    <citation type="submission" date="2018-08" db="EMBL/GenBank/DDBJ databases">
        <title>A genome reference for cultivated species of the human gut microbiota.</title>
        <authorList>
            <person name="Zou Y."/>
            <person name="Xue W."/>
            <person name="Luo G."/>
        </authorList>
    </citation>
    <scope>NUCLEOTIDE SEQUENCE [LARGE SCALE GENOMIC DNA]</scope>
    <source>
        <strain evidence="10 11">AF24-29</strain>
    </source>
</reference>
<feature type="transmembrane region" description="Helical" evidence="7">
    <location>
        <begin position="65"/>
        <end position="83"/>
    </location>
</feature>
<evidence type="ECO:0000256" key="6">
    <source>
        <dbReference type="ARBA" id="ARBA00023136"/>
    </source>
</evidence>
<evidence type="ECO:0000256" key="5">
    <source>
        <dbReference type="ARBA" id="ARBA00022989"/>
    </source>
</evidence>
<evidence type="ECO:0000313" key="11">
    <source>
        <dbReference type="Proteomes" id="UP000284178"/>
    </source>
</evidence>
<dbReference type="EMBL" id="QRUP01000031">
    <property type="protein sequence ID" value="RGR67652.1"/>
    <property type="molecule type" value="Genomic_DNA"/>
</dbReference>
<protein>
    <submittedName>
        <fullName evidence="10">ABC transporter ATP-binding protein</fullName>
    </submittedName>
</protein>
<keyword evidence="4 10" id="KW-0067">ATP-binding</keyword>
<dbReference type="InterPro" id="IPR027417">
    <property type="entry name" value="P-loop_NTPase"/>
</dbReference>
<dbReference type="InterPro" id="IPR017871">
    <property type="entry name" value="ABC_transporter-like_CS"/>
</dbReference>
<name>A0A412FHM4_9FIRM</name>
<dbReference type="SMART" id="SM00382">
    <property type="entry name" value="AAA"/>
    <property type="match status" value="1"/>
</dbReference>
<dbReference type="SUPFAM" id="SSF52540">
    <property type="entry name" value="P-loop containing nucleoside triphosphate hydrolases"/>
    <property type="match status" value="1"/>
</dbReference>
<accession>A0A412FHM4</accession>
<comment type="caution">
    <text evidence="10">The sequence shown here is derived from an EMBL/GenBank/DDBJ whole genome shotgun (WGS) entry which is preliminary data.</text>
</comment>
<evidence type="ECO:0000256" key="2">
    <source>
        <dbReference type="ARBA" id="ARBA00022692"/>
    </source>
</evidence>
<evidence type="ECO:0000256" key="4">
    <source>
        <dbReference type="ARBA" id="ARBA00022840"/>
    </source>
</evidence>
<keyword evidence="3" id="KW-0547">Nucleotide-binding</keyword>
<dbReference type="GO" id="GO:0015421">
    <property type="term" value="F:ABC-type oligopeptide transporter activity"/>
    <property type="evidence" value="ECO:0007669"/>
    <property type="project" value="TreeGrafter"/>
</dbReference>